<sequence>MAFDDTGEGGASAFAEVPFGTRLKLHRTRRGLTREVLGGLVGRSASWVKALETGRLGTPRLPLLLRLAQALRVRDLAELTGAGSIPVEPFSGPGHRRLPAVRAAVNAFAPPADRPAPPLPLLHSRLRGAWLARHAAPDHREVLGALLPGLITDAQAAVLGAAKECERRTARALLSEVYSLAQFFLAYQPAQNLLWRVCESAVVTAREADDPRSLGIAAWLMVQAHRDAGDWDAADAVTAGALEHLGAHLADADSDELLSLWGALQFEAGHTAARRGESGAAWHRWDTALRAVARLPDGFYHPVTSFSRAVMGAHAVTVAVELRNGGEGVRQALRAQAHTIPSRPRRARHRIEQARAHRLDGREGEALELLAQAHAAAPETIRYNGHARAMIAEGLSSREYRAQAAALADRVGVPA</sequence>
<name>A0A1M6HNH0_9ACTN</name>
<dbReference type="Gene3D" id="1.10.260.40">
    <property type="entry name" value="lambda repressor-like DNA-binding domains"/>
    <property type="match status" value="1"/>
</dbReference>
<dbReference type="InterPro" id="IPR001387">
    <property type="entry name" value="Cro/C1-type_HTH"/>
</dbReference>
<reference evidence="2" key="1">
    <citation type="submission" date="2016-11" db="EMBL/GenBank/DDBJ databases">
        <authorList>
            <person name="Jaros S."/>
            <person name="Januszkiewicz K."/>
            <person name="Wedrychowicz H."/>
        </authorList>
    </citation>
    <scope>NUCLEOTIDE SEQUENCE [LARGE SCALE GENOMIC DNA]</scope>
    <source>
        <strain evidence="2">CGMCC 4.5723</strain>
    </source>
</reference>
<dbReference type="SUPFAM" id="SSF47413">
    <property type="entry name" value="lambda repressor-like DNA-binding domains"/>
    <property type="match status" value="1"/>
</dbReference>
<dbReference type="AlphaFoldDB" id="A0A1M6HNH0"/>
<dbReference type="RefSeq" id="WP_073378086.1">
    <property type="nucleotide sequence ID" value="NZ_FQZK01000004.1"/>
</dbReference>
<proteinExistence type="predicted"/>
<dbReference type="PROSITE" id="PS50943">
    <property type="entry name" value="HTH_CROC1"/>
    <property type="match status" value="1"/>
</dbReference>
<dbReference type="EMBL" id="FQZK01000004">
    <property type="protein sequence ID" value="SHJ23710.1"/>
    <property type="molecule type" value="Genomic_DNA"/>
</dbReference>
<accession>A0A1M6HNH0</accession>
<dbReference type="InterPro" id="IPR010982">
    <property type="entry name" value="Lambda_DNA-bd_dom_sf"/>
</dbReference>
<feature type="domain" description="HTH cro/C1-type" evidence="1">
    <location>
        <begin position="23"/>
        <end position="79"/>
    </location>
</feature>
<dbReference type="Proteomes" id="UP000184452">
    <property type="component" value="Unassembled WGS sequence"/>
</dbReference>
<dbReference type="STRING" id="758803.SAMN05421803_104243"/>
<dbReference type="SMART" id="SM00530">
    <property type="entry name" value="HTH_XRE"/>
    <property type="match status" value="1"/>
</dbReference>
<dbReference type="CDD" id="cd00093">
    <property type="entry name" value="HTH_XRE"/>
    <property type="match status" value="1"/>
</dbReference>
<gene>
    <name evidence="2" type="ORF">SAMN05421803_104243</name>
</gene>
<protein>
    <submittedName>
        <fullName evidence="2">Transcriptional regulator, contains XRE-family HTH domain</fullName>
    </submittedName>
</protein>
<organism evidence="2 3">
    <name type="scientific">Nocardiopsis flavescens</name>
    <dbReference type="NCBI Taxonomy" id="758803"/>
    <lineage>
        <taxon>Bacteria</taxon>
        <taxon>Bacillati</taxon>
        <taxon>Actinomycetota</taxon>
        <taxon>Actinomycetes</taxon>
        <taxon>Streptosporangiales</taxon>
        <taxon>Nocardiopsidaceae</taxon>
        <taxon>Nocardiopsis</taxon>
    </lineage>
</organism>
<dbReference type="OrthoDB" id="3504495at2"/>
<keyword evidence="3" id="KW-1185">Reference proteome</keyword>
<dbReference type="GO" id="GO:0003677">
    <property type="term" value="F:DNA binding"/>
    <property type="evidence" value="ECO:0007669"/>
    <property type="project" value="InterPro"/>
</dbReference>
<dbReference type="Pfam" id="PF13560">
    <property type="entry name" value="HTH_31"/>
    <property type="match status" value="1"/>
</dbReference>
<evidence type="ECO:0000313" key="2">
    <source>
        <dbReference type="EMBL" id="SHJ23710.1"/>
    </source>
</evidence>
<evidence type="ECO:0000313" key="3">
    <source>
        <dbReference type="Proteomes" id="UP000184452"/>
    </source>
</evidence>
<evidence type="ECO:0000259" key="1">
    <source>
        <dbReference type="PROSITE" id="PS50943"/>
    </source>
</evidence>